<dbReference type="GO" id="GO:0043565">
    <property type="term" value="F:sequence-specific DNA binding"/>
    <property type="evidence" value="ECO:0007669"/>
    <property type="project" value="InterPro"/>
</dbReference>
<dbReference type="Proteomes" id="UP001165080">
    <property type="component" value="Unassembled WGS sequence"/>
</dbReference>
<comment type="caution">
    <text evidence="8">The sequence shown here is derived from an EMBL/GenBank/DDBJ whole genome shotgun (WGS) entry which is preliminary data.</text>
</comment>
<dbReference type="InterPro" id="IPR000679">
    <property type="entry name" value="Znf_GATA"/>
</dbReference>
<protein>
    <recommendedName>
        <fullName evidence="7">GATA-type domain-containing protein</fullName>
    </recommendedName>
</protein>
<keyword evidence="9" id="KW-1185">Reference proteome</keyword>
<reference evidence="8 9" key="1">
    <citation type="journal article" date="2023" name="Commun. Biol.">
        <title>Reorganization of the ancestral sex-determining regions during the evolution of trioecy in Pleodorina starrii.</title>
        <authorList>
            <person name="Takahashi K."/>
            <person name="Suzuki S."/>
            <person name="Kawai-Toyooka H."/>
            <person name="Yamamoto K."/>
            <person name="Hamaji T."/>
            <person name="Ootsuki R."/>
            <person name="Yamaguchi H."/>
            <person name="Kawachi M."/>
            <person name="Higashiyama T."/>
            <person name="Nozaki H."/>
        </authorList>
    </citation>
    <scope>NUCLEOTIDE SEQUENCE [LARGE SCALE GENOMIC DNA]</scope>
    <source>
        <strain evidence="8 9">NIES-4479</strain>
    </source>
</reference>
<evidence type="ECO:0000256" key="6">
    <source>
        <dbReference type="SAM" id="MobiDB-lite"/>
    </source>
</evidence>
<dbReference type="InterPro" id="IPR013088">
    <property type="entry name" value="Znf_NHR/GATA"/>
</dbReference>
<gene>
    <name evidence="8" type="primary">PLEST001474</name>
    <name evidence="8" type="ORF">PLESTB_000509400</name>
</gene>
<dbReference type="GO" id="GO:0008270">
    <property type="term" value="F:zinc ion binding"/>
    <property type="evidence" value="ECO:0007669"/>
    <property type="project" value="UniProtKB-KW"/>
</dbReference>
<feature type="compositionally biased region" description="Polar residues" evidence="6">
    <location>
        <begin position="229"/>
        <end position="238"/>
    </location>
</feature>
<dbReference type="SMART" id="SM00401">
    <property type="entry name" value="ZnF_GATA"/>
    <property type="match status" value="1"/>
</dbReference>
<dbReference type="GO" id="GO:0006355">
    <property type="term" value="P:regulation of DNA-templated transcription"/>
    <property type="evidence" value="ECO:0007669"/>
    <property type="project" value="InterPro"/>
</dbReference>
<keyword evidence="3 5" id="KW-0863">Zinc-finger</keyword>
<feature type="region of interest" description="Disordered" evidence="6">
    <location>
        <begin position="71"/>
        <end position="150"/>
    </location>
</feature>
<feature type="region of interest" description="Disordered" evidence="6">
    <location>
        <begin position="199"/>
        <end position="239"/>
    </location>
</feature>
<dbReference type="SUPFAM" id="SSF57716">
    <property type="entry name" value="Glucocorticoid receptor-like (DNA-binding domain)"/>
    <property type="match status" value="1"/>
</dbReference>
<feature type="region of interest" description="Disordered" evidence="6">
    <location>
        <begin position="360"/>
        <end position="380"/>
    </location>
</feature>
<evidence type="ECO:0000313" key="8">
    <source>
        <dbReference type="EMBL" id="GLC51502.1"/>
    </source>
</evidence>
<accession>A0A9W6BH47</accession>
<comment type="similarity">
    <text evidence="1">Belongs to the type IV zinc-finger family. Class A subfamily.</text>
</comment>
<feature type="region of interest" description="Disordered" evidence="6">
    <location>
        <begin position="393"/>
        <end position="415"/>
    </location>
</feature>
<dbReference type="Pfam" id="PF00320">
    <property type="entry name" value="GATA"/>
    <property type="match status" value="1"/>
</dbReference>
<dbReference type="CDD" id="cd00202">
    <property type="entry name" value="ZnF_GATA"/>
    <property type="match status" value="1"/>
</dbReference>
<evidence type="ECO:0000313" key="9">
    <source>
        <dbReference type="Proteomes" id="UP001165080"/>
    </source>
</evidence>
<proteinExistence type="inferred from homology"/>
<feature type="compositionally biased region" description="Basic and acidic residues" evidence="6">
    <location>
        <begin position="265"/>
        <end position="277"/>
    </location>
</feature>
<evidence type="ECO:0000259" key="7">
    <source>
        <dbReference type="PROSITE" id="PS50114"/>
    </source>
</evidence>
<feature type="compositionally biased region" description="Basic residues" evidence="6">
    <location>
        <begin position="202"/>
        <end position="222"/>
    </location>
</feature>
<name>A0A9W6BH47_9CHLO</name>
<evidence type="ECO:0000256" key="1">
    <source>
        <dbReference type="ARBA" id="ARBA00005694"/>
    </source>
</evidence>
<evidence type="ECO:0000256" key="5">
    <source>
        <dbReference type="PROSITE-ProRule" id="PRU00094"/>
    </source>
</evidence>
<feature type="domain" description="GATA-type" evidence="7">
    <location>
        <begin position="301"/>
        <end position="339"/>
    </location>
</feature>
<dbReference type="InterPro" id="IPR051140">
    <property type="entry name" value="GATA_TF"/>
</dbReference>
<dbReference type="Gene3D" id="3.30.50.10">
    <property type="entry name" value="Erythroid Transcription Factor GATA-1, subunit A"/>
    <property type="match status" value="1"/>
</dbReference>
<dbReference type="PANTHER" id="PTHR45658:SF122">
    <property type="entry name" value="GATA ZINC FINGER DOMAIN-CONTAINING PROTEIN 6"/>
    <property type="match status" value="1"/>
</dbReference>
<evidence type="ECO:0000256" key="4">
    <source>
        <dbReference type="ARBA" id="ARBA00022833"/>
    </source>
</evidence>
<keyword evidence="2" id="KW-0479">Metal-binding</keyword>
<dbReference type="AlphaFoldDB" id="A0A9W6BH47"/>
<sequence length="487" mass="51224">MMGLDSDAGASQLLLARRGKRQRVDEPSKALARALLETVRQALDDDDDDEDDIDADGTDIDVLTGAVHALARGGGHTGRRAPRHGSFPAAESSSPQRGGSGMADGQQQQYYPDPDEDPIAFVTRVDGAQRQASAAKRGHRKWPPALPGPADESRQAGLLYGVVPPPVFRSAWKHDLAAVGFQPALLDHQEALAVAGAASYQHHQHPYHQHHHQQQQHHPHPHHAGETPSHGSTHTNVETGDAWELGDLGELGDAAGREVAAGGDPTDRDLGVVDRPEQTSTDDGNEGSVQHRKKHGSPKAGIPGGPCAHCGTTESPQWRRPLTKKVVLCNACGIYFSRHHSLPKRKKFAGANAQVASRSGKAAAAPPAKQALPPSASAPVVPSIMCEEELEMDDGKEATPQGALGGAAEPTGAVPANPAHALQAEAQPASQMPWGLRAASTEGLPPRAPQPPRERAALSLPLMTAFPVIGGINAVVQTFLNPNVAGC</sequence>
<dbReference type="PROSITE" id="PS50114">
    <property type="entry name" value="GATA_ZN_FINGER_2"/>
    <property type="match status" value="1"/>
</dbReference>
<feature type="region of interest" description="Disordered" evidence="6">
    <location>
        <begin position="257"/>
        <end position="306"/>
    </location>
</feature>
<dbReference type="EMBL" id="BRXU01000004">
    <property type="protein sequence ID" value="GLC51502.1"/>
    <property type="molecule type" value="Genomic_DNA"/>
</dbReference>
<keyword evidence="4" id="KW-0862">Zinc</keyword>
<evidence type="ECO:0000256" key="3">
    <source>
        <dbReference type="ARBA" id="ARBA00022771"/>
    </source>
</evidence>
<organism evidence="8 9">
    <name type="scientific">Pleodorina starrii</name>
    <dbReference type="NCBI Taxonomy" id="330485"/>
    <lineage>
        <taxon>Eukaryota</taxon>
        <taxon>Viridiplantae</taxon>
        <taxon>Chlorophyta</taxon>
        <taxon>core chlorophytes</taxon>
        <taxon>Chlorophyceae</taxon>
        <taxon>CS clade</taxon>
        <taxon>Chlamydomonadales</taxon>
        <taxon>Volvocaceae</taxon>
        <taxon>Pleodorina</taxon>
    </lineage>
</organism>
<dbReference type="PANTHER" id="PTHR45658">
    <property type="entry name" value="GATA TRANSCRIPTION FACTOR"/>
    <property type="match status" value="1"/>
</dbReference>
<evidence type="ECO:0000256" key="2">
    <source>
        <dbReference type="ARBA" id="ARBA00022723"/>
    </source>
</evidence>